<dbReference type="Proteomes" id="UP000250796">
    <property type="component" value="Chromosome MESINF"/>
</dbReference>
<proteinExistence type="inferred from homology"/>
<evidence type="ECO:0000256" key="3">
    <source>
        <dbReference type="ARBA" id="ARBA00022448"/>
    </source>
</evidence>
<dbReference type="InterPro" id="IPR017871">
    <property type="entry name" value="ABC_transporter-like_CS"/>
</dbReference>
<dbReference type="Pfam" id="PF00005">
    <property type="entry name" value="ABC_tran"/>
    <property type="match status" value="1"/>
</dbReference>
<dbReference type="EMBL" id="LS974202">
    <property type="protein sequence ID" value="SSC13060.1"/>
    <property type="molecule type" value="Genomic_DNA"/>
</dbReference>
<dbReference type="PROSITE" id="PS00211">
    <property type="entry name" value="ABC_TRANSPORTER_1"/>
    <property type="match status" value="1"/>
</dbReference>
<dbReference type="CDD" id="cd03257">
    <property type="entry name" value="ABC_NikE_OppD_transporters"/>
    <property type="match status" value="1"/>
</dbReference>
<dbReference type="InterPro" id="IPR003439">
    <property type="entry name" value="ABC_transporter-like_ATP-bd"/>
</dbReference>
<dbReference type="InterPro" id="IPR013563">
    <property type="entry name" value="Oligopep_ABC_C"/>
</dbReference>
<keyword evidence="6" id="KW-0547">Nucleotide-binding</keyword>
<reference evidence="11 12" key="1">
    <citation type="submission" date="2017-01" db="EMBL/GenBank/DDBJ databases">
        <authorList>
            <person name="Erauso G."/>
        </authorList>
    </citation>
    <scope>NUCLEOTIDE SEQUENCE [LARGE SCALE GENOMIC DNA]</scope>
    <source>
        <strain evidence="11">MESINF1</strain>
    </source>
</reference>
<evidence type="ECO:0000313" key="12">
    <source>
        <dbReference type="Proteomes" id="UP000250796"/>
    </source>
</evidence>
<dbReference type="AlphaFoldDB" id="A0A7Z7LFC1"/>
<dbReference type="Gene3D" id="3.40.50.300">
    <property type="entry name" value="P-loop containing nucleotide triphosphate hydrolases"/>
    <property type="match status" value="1"/>
</dbReference>
<dbReference type="SUPFAM" id="SSF52540">
    <property type="entry name" value="P-loop containing nucleoside triphosphate hydrolases"/>
    <property type="match status" value="1"/>
</dbReference>
<evidence type="ECO:0000256" key="1">
    <source>
        <dbReference type="ARBA" id="ARBA00004202"/>
    </source>
</evidence>
<sequence length="328" mass="36439">MERTISEGVILQVRDLKISFTTAKGDFPAVRGISFDIGRNSIVGLVGESGCGKSVTALAIMRLLPSNAQLSGTIDFSGRNIVAMHEEEIRKLRGSEISMIFQEPLTSLNPLWKVGRQIDENLKMHTKMSGGERFRSVVDIMRDVGLPDPERLYHKYPHELSGGMRQRIAIAIAIACRPSLIIADEPTTALDVTIQAQILQLLKDINREKGSSIIFISHNFGIIREICTSVCVMYAGHLVEVAPTEKLFCGPEHPYTIGLMKAIPKIDSKGRELYDIPGKVPSITDALTGCPFEPRCEYAFERCKRELPQFKALGDQHESRCFLAGELR</sequence>
<keyword evidence="9" id="KW-0472">Membrane</keyword>
<organism evidence="11 12">
    <name type="scientific">Mesotoga infera</name>
    <dbReference type="NCBI Taxonomy" id="1236046"/>
    <lineage>
        <taxon>Bacteria</taxon>
        <taxon>Thermotogati</taxon>
        <taxon>Thermotogota</taxon>
        <taxon>Thermotogae</taxon>
        <taxon>Kosmotogales</taxon>
        <taxon>Kosmotogaceae</taxon>
        <taxon>Mesotoga</taxon>
    </lineage>
</organism>
<evidence type="ECO:0000256" key="8">
    <source>
        <dbReference type="ARBA" id="ARBA00022967"/>
    </source>
</evidence>
<gene>
    <name evidence="11" type="primary">oppD</name>
    <name evidence="11" type="ORF">MESINF_1616</name>
</gene>
<evidence type="ECO:0000313" key="11">
    <source>
        <dbReference type="EMBL" id="SSC13060.1"/>
    </source>
</evidence>
<dbReference type="PROSITE" id="PS50893">
    <property type="entry name" value="ABC_TRANSPORTER_2"/>
    <property type="match status" value="1"/>
</dbReference>
<dbReference type="InterPro" id="IPR003593">
    <property type="entry name" value="AAA+_ATPase"/>
</dbReference>
<keyword evidence="7 11" id="KW-0067">ATP-binding</keyword>
<keyword evidence="8" id="KW-1278">Translocase</keyword>
<dbReference type="InterPro" id="IPR027417">
    <property type="entry name" value="P-loop_NTPase"/>
</dbReference>
<comment type="similarity">
    <text evidence="2">Belongs to the ABC transporter superfamily.</text>
</comment>
<feature type="domain" description="ABC transporter" evidence="10">
    <location>
        <begin position="13"/>
        <end position="260"/>
    </location>
</feature>
<evidence type="ECO:0000256" key="4">
    <source>
        <dbReference type="ARBA" id="ARBA00022475"/>
    </source>
</evidence>
<keyword evidence="4" id="KW-1003">Cell membrane</keyword>
<keyword evidence="5" id="KW-0997">Cell inner membrane</keyword>
<dbReference type="Pfam" id="PF08352">
    <property type="entry name" value="oligo_HPY"/>
    <property type="match status" value="1"/>
</dbReference>
<keyword evidence="12" id="KW-1185">Reference proteome</keyword>
<dbReference type="GO" id="GO:0005886">
    <property type="term" value="C:plasma membrane"/>
    <property type="evidence" value="ECO:0007669"/>
    <property type="project" value="UniProtKB-SubCell"/>
</dbReference>
<name>A0A7Z7LFC1_9BACT</name>
<evidence type="ECO:0000256" key="6">
    <source>
        <dbReference type="ARBA" id="ARBA00022741"/>
    </source>
</evidence>
<dbReference type="FunFam" id="3.40.50.300:FF:000016">
    <property type="entry name" value="Oligopeptide ABC transporter ATP-binding component"/>
    <property type="match status" value="1"/>
</dbReference>
<dbReference type="SMART" id="SM00382">
    <property type="entry name" value="AAA"/>
    <property type="match status" value="1"/>
</dbReference>
<protein>
    <submittedName>
        <fullName evidence="11">Oligopeptide transporter subunit ATP-binding component of ABC superfamily</fullName>
    </submittedName>
</protein>
<keyword evidence="3" id="KW-0813">Transport</keyword>
<dbReference type="GO" id="GO:0015833">
    <property type="term" value="P:peptide transport"/>
    <property type="evidence" value="ECO:0007669"/>
    <property type="project" value="InterPro"/>
</dbReference>
<accession>A0A7Z7LFC1</accession>
<dbReference type="GO" id="GO:0016887">
    <property type="term" value="F:ATP hydrolysis activity"/>
    <property type="evidence" value="ECO:0007669"/>
    <property type="project" value="InterPro"/>
</dbReference>
<dbReference type="PANTHER" id="PTHR43297">
    <property type="entry name" value="OLIGOPEPTIDE TRANSPORT ATP-BINDING PROTEIN APPD"/>
    <property type="match status" value="1"/>
</dbReference>
<evidence type="ECO:0000256" key="2">
    <source>
        <dbReference type="ARBA" id="ARBA00005417"/>
    </source>
</evidence>
<evidence type="ECO:0000256" key="9">
    <source>
        <dbReference type="ARBA" id="ARBA00023136"/>
    </source>
</evidence>
<comment type="subcellular location">
    <subcellularLocation>
        <location evidence="1">Cell membrane</location>
        <topology evidence="1">Peripheral membrane protein</topology>
    </subcellularLocation>
</comment>
<dbReference type="InterPro" id="IPR050388">
    <property type="entry name" value="ABC_Ni/Peptide_Import"/>
</dbReference>
<evidence type="ECO:0000256" key="7">
    <source>
        <dbReference type="ARBA" id="ARBA00022840"/>
    </source>
</evidence>
<evidence type="ECO:0000256" key="5">
    <source>
        <dbReference type="ARBA" id="ARBA00022519"/>
    </source>
</evidence>
<dbReference type="GO" id="GO:0005524">
    <property type="term" value="F:ATP binding"/>
    <property type="evidence" value="ECO:0007669"/>
    <property type="project" value="UniProtKB-KW"/>
</dbReference>
<dbReference type="PANTHER" id="PTHR43297:SF14">
    <property type="entry name" value="ATPASE AAA-TYPE CORE DOMAIN-CONTAINING PROTEIN"/>
    <property type="match status" value="1"/>
</dbReference>
<evidence type="ECO:0000259" key="10">
    <source>
        <dbReference type="PROSITE" id="PS50893"/>
    </source>
</evidence>
<dbReference type="KEGG" id="minf:MESINF_1616"/>
<dbReference type="NCBIfam" id="TIGR01727">
    <property type="entry name" value="oligo_HPY"/>
    <property type="match status" value="1"/>
</dbReference>